<proteinExistence type="inferred from homology"/>
<keyword evidence="4 13" id="KW-0808">Transferase</keyword>
<sequence>MDGAGAGAGAGGAADGNIQGVSTHNGEYTQYNIFGNLFEVSRKYVPPIRPIGRGAYGIVCSAVNTETQEEVAIKKIGNAFDNRIDAKRTLREIKLLRHMDHENIVAIRDIIRPPTRENFNDVYIVYELMDTDLHQIIRSNQPLTEDHCQYFLYQLLRGLKYIHSANVLHRDLKPSNLLLNANCDLKICDFGLARTTSETDFMTEYVVTRWYRAPELLLNCSEYTAAIDVWSVGCIFMELLNREPLFPGRDYVQQLRLITELIGSPEDHDLSFLRSDNARRYVRQLPRYPKQPLDRKFPNMGPAAIDLVEHMLRFDPARRITVEQALAHPYLSTLHDINDEPICHSPFEFDFEQPSFSEEHIKELIMMEAIAFNPGGVENMMS</sequence>
<dbReference type="Pfam" id="PF00069">
    <property type="entry name" value="Pkinase"/>
    <property type="match status" value="1"/>
</dbReference>
<comment type="activity regulation">
    <text evidence="13">Activated by threonine and tyrosine phosphorylation.</text>
</comment>
<gene>
    <name evidence="15" type="ORF">KC19_6G203800</name>
</gene>
<feature type="domain" description="Protein kinase" evidence="14">
    <location>
        <begin position="45"/>
        <end position="331"/>
    </location>
</feature>
<dbReference type="CDD" id="cd07858">
    <property type="entry name" value="STKc_TEY_MAPK"/>
    <property type="match status" value="1"/>
</dbReference>
<comment type="catalytic activity">
    <reaction evidence="13">
        <text>L-threonyl-[protein] + ATP = O-phospho-L-threonyl-[protein] + ADP + H(+)</text>
        <dbReference type="Rhea" id="RHEA:46608"/>
        <dbReference type="Rhea" id="RHEA-COMP:11060"/>
        <dbReference type="Rhea" id="RHEA-COMP:11605"/>
        <dbReference type="ChEBI" id="CHEBI:15378"/>
        <dbReference type="ChEBI" id="CHEBI:30013"/>
        <dbReference type="ChEBI" id="CHEBI:30616"/>
        <dbReference type="ChEBI" id="CHEBI:61977"/>
        <dbReference type="ChEBI" id="CHEBI:456216"/>
        <dbReference type="EC" id="2.7.11.24"/>
    </reaction>
</comment>
<dbReference type="PANTHER" id="PTHR24055">
    <property type="entry name" value="MITOGEN-ACTIVATED PROTEIN KINASE"/>
    <property type="match status" value="1"/>
</dbReference>
<dbReference type="GO" id="GO:0045087">
    <property type="term" value="P:innate immune response"/>
    <property type="evidence" value="ECO:0007669"/>
    <property type="project" value="UniProtKB-KW"/>
</dbReference>
<evidence type="ECO:0000256" key="5">
    <source>
        <dbReference type="ARBA" id="ARBA00022741"/>
    </source>
</evidence>
<evidence type="ECO:0000256" key="10">
    <source>
        <dbReference type="ARBA" id="ARBA00022859"/>
    </source>
</evidence>
<protein>
    <recommendedName>
        <fullName evidence="13">Mitogen-activated protein kinase</fullName>
        <ecNumber evidence="13">2.7.11.24</ecNumber>
    </recommendedName>
</protein>
<evidence type="ECO:0000256" key="2">
    <source>
        <dbReference type="ARBA" id="ARBA00022527"/>
    </source>
</evidence>
<dbReference type="FunFam" id="3.30.200.20:FF:000046">
    <property type="entry name" value="Mitogen-activated protein kinase"/>
    <property type="match status" value="1"/>
</dbReference>
<evidence type="ECO:0000259" key="14">
    <source>
        <dbReference type="PROSITE" id="PS50011"/>
    </source>
</evidence>
<dbReference type="InterPro" id="IPR050117">
    <property type="entry name" value="MAPK"/>
</dbReference>
<dbReference type="GO" id="GO:0004707">
    <property type="term" value="F:MAP kinase activity"/>
    <property type="evidence" value="ECO:0007669"/>
    <property type="project" value="UniProtKB-EC"/>
</dbReference>
<reference evidence="15 16" key="1">
    <citation type="submission" date="2020-06" db="EMBL/GenBank/DDBJ databases">
        <title>WGS assembly of Ceratodon purpureus strain R40.</title>
        <authorList>
            <person name="Carey S.B."/>
            <person name="Jenkins J."/>
            <person name="Shu S."/>
            <person name="Lovell J.T."/>
            <person name="Sreedasyam A."/>
            <person name="Maumus F."/>
            <person name="Tiley G.P."/>
            <person name="Fernandez-Pozo N."/>
            <person name="Barry K."/>
            <person name="Chen C."/>
            <person name="Wang M."/>
            <person name="Lipzen A."/>
            <person name="Daum C."/>
            <person name="Saski C.A."/>
            <person name="Payton A.C."/>
            <person name="Mcbreen J.C."/>
            <person name="Conrad R.E."/>
            <person name="Kollar L.M."/>
            <person name="Olsson S."/>
            <person name="Huttunen S."/>
            <person name="Landis J.B."/>
            <person name="Wickett N.J."/>
            <person name="Johnson M.G."/>
            <person name="Rensing S.A."/>
            <person name="Grimwood J."/>
            <person name="Schmutz J."/>
            <person name="Mcdaniel S.F."/>
        </authorList>
    </citation>
    <scope>NUCLEOTIDE SEQUENCE [LARGE SCALE GENOMIC DNA]</scope>
    <source>
        <strain evidence="15 16">R40</strain>
    </source>
</reference>
<feature type="binding site" evidence="11">
    <location>
        <position position="75"/>
    </location>
    <ligand>
        <name>ATP</name>
        <dbReference type="ChEBI" id="CHEBI:30616"/>
    </ligand>
</feature>
<dbReference type="Gene3D" id="1.10.510.10">
    <property type="entry name" value="Transferase(Phosphotransferase) domain 1"/>
    <property type="match status" value="1"/>
</dbReference>
<organism evidence="15 16">
    <name type="scientific">Ceratodon purpureus</name>
    <name type="common">Fire moss</name>
    <name type="synonym">Dicranum purpureum</name>
    <dbReference type="NCBI Taxonomy" id="3225"/>
    <lineage>
        <taxon>Eukaryota</taxon>
        <taxon>Viridiplantae</taxon>
        <taxon>Streptophyta</taxon>
        <taxon>Embryophyta</taxon>
        <taxon>Bryophyta</taxon>
        <taxon>Bryophytina</taxon>
        <taxon>Bryopsida</taxon>
        <taxon>Dicranidae</taxon>
        <taxon>Pseudoditrichales</taxon>
        <taxon>Ditrichaceae</taxon>
        <taxon>Ceratodon</taxon>
    </lineage>
</organism>
<dbReference type="PROSITE" id="PS00107">
    <property type="entry name" value="PROTEIN_KINASE_ATP"/>
    <property type="match status" value="1"/>
</dbReference>
<evidence type="ECO:0000256" key="1">
    <source>
        <dbReference type="ARBA" id="ARBA00008832"/>
    </source>
</evidence>
<evidence type="ECO:0000256" key="3">
    <source>
        <dbReference type="ARBA" id="ARBA00022588"/>
    </source>
</evidence>
<dbReference type="Proteomes" id="UP000822688">
    <property type="component" value="Chromosome 6"/>
</dbReference>
<keyword evidence="8 11" id="KW-0067">ATP-binding</keyword>
<comment type="caution">
    <text evidence="15">The sequence shown here is derived from an EMBL/GenBank/DDBJ whole genome shotgun (WGS) entry which is preliminary data.</text>
</comment>
<comment type="similarity">
    <text evidence="13">Belongs to the protein kinase superfamily. Ser/Thr protein kinase family. MAP kinase subfamily.</text>
</comment>
<dbReference type="InterPro" id="IPR008271">
    <property type="entry name" value="Ser/Thr_kinase_AS"/>
</dbReference>
<dbReference type="PROSITE" id="PS00108">
    <property type="entry name" value="PROTEIN_KINASE_ST"/>
    <property type="match status" value="1"/>
</dbReference>
<comment type="cofactor">
    <cofactor evidence="13">
        <name>Mg(2+)</name>
        <dbReference type="ChEBI" id="CHEBI:18420"/>
    </cofactor>
</comment>
<evidence type="ECO:0000256" key="9">
    <source>
        <dbReference type="ARBA" id="ARBA00022842"/>
    </source>
</evidence>
<evidence type="ECO:0000256" key="13">
    <source>
        <dbReference type="RuleBase" id="RU361165"/>
    </source>
</evidence>
<keyword evidence="5 11" id="KW-0547">Nucleotide-binding</keyword>
<dbReference type="InterPro" id="IPR011009">
    <property type="entry name" value="Kinase-like_dom_sf"/>
</dbReference>
<dbReference type="EMBL" id="CM026427">
    <property type="protein sequence ID" value="KAG0570999.1"/>
    <property type="molecule type" value="Genomic_DNA"/>
</dbReference>
<dbReference type="GO" id="GO:0005524">
    <property type="term" value="F:ATP binding"/>
    <property type="evidence" value="ECO:0007669"/>
    <property type="project" value="UniProtKB-UniRule"/>
</dbReference>
<comment type="similarity">
    <text evidence="1">Belongs to the protein kinase superfamily. CMGC Ser/Thr protein kinase family. MAP kinase subfamily.</text>
</comment>
<keyword evidence="3" id="KW-0399">Innate immunity</keyword>
<dbReference type="PROSITE" id="PS50011">
    <property type="entry name" value="PROTEIN_KINASE_DOM"/>
    <property type="match status" value="1"/>
</dbReference>
<dbReference type="EC" id="2.7.11.24" evidence="13"/>
<dbReference type="SMART" id="SM00220">
    <property type="entry name" value="S_TKc"/>
    <property type="match status" value="1"/>
</dbReference>
<keyword evidence="16" id="KW-1185">Reference proteome</keyword>
<evidence type="ECO:0000256" key="6">
    <source>
        <dbReference type="ARBA" id="ARBA00022777"/>
    </source>
</evidence>
<dbReference type="PROSITE" id="PS01351">
    <property type="entry name" value="MAPK"/>
    <property type="match status" value="1"/>
</dbReference>
<dbReference type="GO" id="GO:0002221">
    <property type="term" value="P:pattern recognition receptor signaling pathway"/>
    <property type="evidence" value="ECO:0007669"/>
    <property type="project" value="UniProtKB-ARBA"/>
</dbReference>
<dbReference type="InterPro" id="IPR000719">
    <property type="entry name" value="Prot_kinase_dom"/>
</dbReference>
<dbReference type="InterPro" id="IPR017441">
    <property type="entry name" value="Protein_kinase_ATP_BS"/>
</dbReference>
<dbReference type="AlphaFoldDB" id="A0A8T0HJM3"/>
<evidence type="ECO:0000256" key="7">
    <source>
        <dbReference type="ARBA" id="ARBA00022821"/>
    </source>
</evidence>
<keyword evidence="6 13" id="KW-0418">Kinase</keyword>
<dbReference type="Gene3D" id="3.30.200.20">
    <property type="entry name" value="Phosphorylase Kinase, domain 1"/>
    <property type="match status" value="1"/>
</dbReference>
<keyword evidence="10" id="KW-0391">Immunity</keyword>
<evidence type="ECO:0000256" key="12">
    <source>
        <dbReference type="RuleBase" id="RU000304"/>
    </source>
</evidence>
<dbReference type="InterPro" id="IPR003527">
    <property type="entry name" value="MAP_kinase_CS"/>
</dbReference>
<name>A0A8T0HJM3_CERPU</name>
<evidence type="ECO:0000256" key="8">
    <source>
        <dbReference type="ARBA" id="ARBA00022840"/>
    </source>
</evidence>
<dbReference type="OrthoDB" id="192887at2759"/>
<evidence type="ECO:0000256" key="4">
    <source>
        <dbReference type="ARBA" id="ARBA00022679"/>
    </source>
</evidence>
<evidence type="ECO:0000313" key="16">
    <source>
        <dbReference type="Proteomes" id="UP000822688"/>
    </source>
</evidence>
<evidence type="ECO:0000256" key="11">
    <source>
        <dbReference type="PROSITE-ProRule" id="PRU10141"/>
    </source>
</evidence>
<accession>A0A8T0HJM3</accession>
<keyword evidence="2 12" id="KW-0723">Serine/threonine-protein kinase</keyword>
<dbReference type="FunFam" id="1.10.510.10:FF:000013">
    <property type="entry name" value="Mitogen-activated protein kinase"/>
    <property type="match status" value="1"/>
</dbReference>
<evidence type="ECO:0000313" key="15">
    <source>
        <dbReference type="EMBL" id="KAG0570999.1"/>
    </source>
</evidence>
<dbReference type="SUPFAM" id="SSF56112">
    <property type="entry name" value="Protein kinase-like (PK-like)"/>
    <property type="match status" value="1"/>
</dbReference>
<keyword evidence="7" id="KW-0611">Plant defense</keyword>
<keyword evidence="9 13" id="KW-0460">Magnesium</keyword>